<dbReference type="OrthoDB" id="9946572at2"/>
<keyword evidence="2" id="KW-1185">Reference proteome</keyword>
<dbReference type="Proteomes" id="UP000216151">
    <property type="component" value="Unassembled WGS sequence"/>
</dbReference>
<reference evidence="1 2" key="1">
    <citation type="submission" date="2017-04" db="EMBL/GenBank/DDBJ databases">
        <title>Kefir bacterial isolates.</title>
        <authorList>
            <person name="Kim Y."/>
            <person name="Blasche S."/>
            <person name="Patil K.R."/>
        </authorList>
    </citation>
    <scope>NUCLEOTIDE SEQUENCE [LARGE SCALE GENOMIC DNA]</scope>
    <source>
        <strain evidence="1 2">KR</strain>
    </source>
</reference>
<evidence type="ECO:0000313" key="1">
    <source>
        <dbReference type="EMBL" id="PAK77823.1"/>
    </source>
</evidence>
<name>A0A269XWZ3_9PROT</name>
<gene>
    <name evidence="1" type="ORF">B8X00_09095</name>
</gene>
<organism evidence="1 2">
    <name type="scientific">Acetobacter fabarum</name>
    <dbReference type="NCBI Taxonomy" id="483199"/>
    <lineage>
        <taxon>Bacteria</taxon>
        <taxon>Pseudomonadati</taxon>
        <taxon>Pseudomonadota</taxon>
        <taxon>Alphaproteobacteria</taxon>
        <taxon>Acetobacterales</taxon>
        <taxon>Acetobacteraceae</taxon>
        <taxon>Acetobacter</taxon>
    </lineage>
</organism>
<evidence type="ECO:0000313" key="2">
    <source>
        <dbReference type="Proteomes" id="UP000216151"/>
    </source>
</evidence>
<sequence>MQFRRASLQPQEAQVSTEAIRLTRWWRGYQKGQVARFPTEISSQLKARGWGIPYKPSKEEAQDDALRIRIQEDGLACDRQMRNAAMASQAEMSSRRVARR</sequence>
<proteinExistence type="predicted"/>
<protein>
    <submittedName>
        <fullName evidence="1">Uncharacterized protein</fullName>
    </submittedName>
</protein>
<dbReference type="AlphaFoldDB" id="A0A269XWZ3"/>
<dbReference type="EMBL" id="NCXK01000011">
    <property type="protein sequence ID" value="PAK77823.1"/>
    <property type="molecule type" value="Genomic_DNA"/>
</dbReference>
<accession>A0A269XWZ3</accession>
<dbReference type="RefSeq" id="WP_095349937.1">
    <property type="nucleotide sequence ID" value="NZ_NCXK01000011.1"/>
</dbReference>
<comment type="caution">
    <text evidence="1">The sequence shown here is derived from an EMBL/GenBank/DDBJ whole genome shotgun (WGS) entry which is preliminary data.</text>
</comment>